<organism evidence="2 3">
    <name type="scientific">Hermanssonia centrifuga</name>
    <dbReference type="NCBI Taxonomy" id="98765"/>
    <lineage>
        <taxon>Eukaryota</taxon>
        <taxon>Fungi</taxon>
        <taxon>Dikarya</taxon>
        <taxon>Basidiomycota</taxon>
        <taxon>Agaricomycotina</taxon>
        <taxon>Agaricomycetes</taxon>
        <taxon>Polyporales</taxon>
        <taxon>Meruliaceae</taxon>
        <taxon>Hermanssonia</taxon>
    </lineage>
</organism>
<protein>
    <recommendedName>
        <fullName evidence="1">Peptidase S9A N-terminal domain-containing protein</fullName>
    </recommendedName>
</protein>
<dbReference type="InterPro" id="IPR023302">
    <property type="entry name" value="Pept_S9A_N"/>
</dbReference>
<proteinExistence type="predicted"/>
<evidence type="ECO:0000313" key="3">
    <source>
        <dbReference type="Proteomes" id="UP000186601"/>
    </source>
</evidence>
<dbReference type="Gene3D" id="3.40.50.1820">
    <property type="entry name" value="alpha/beta hydrolase"/>
    <property type="match status" value="1"/>
</dbReference>
<evidence type="ECO:0000259" key="1">
    <source>
        <dbReference type="Pfam" id="PF02897"/>
    </source>
</evidence>
<dbReference type="OrthoDB" id="248387at2759"/>
<dbReference type="InterPro" id="IPR029058">
    <property type="entry name" value="AB_hydrolase_fold"/>
</dbReference>
<reference evidence="2 3" key="1">
    <citation type="submission" date="2018-02" db="EMBL/GenBank/DDBJ databases">
        <title>Genome sequence of the basidiomycete white-rot fungus Phlebia centrifuga.</title>
        <authorList>
            <person name="Granchi Z."/>
            <person name="Peng M."/>
            <person name="de Vries R.P."/>
            <person name="Hilden K."/>
            <person name="Makela M.R."/>
            <person name="Grigoriev I."/>
            <person name="Riley R."/>
        </authorList>
    </citation>
    <scope>NUCLEOTIDE SEQUENCE [LARGE SCALE GENOMIC DNA]</scope>
    <source>
        <strain evidence="2 3">FBCC195</strain>
    </source>
</reference>
<sequence>MSVKRTAWVPHRYPAARRADHVDVYKSKTMGEVRVHDPYVWLERNTEETEAWTTAQEACTREYLDQNPDRQNLEDDIRKNTNYAKVHTSPMMFSRPGLTIFSSSFPLLVCVTMDGGIGITTVAFKPNPVSGT</sequence>
<dbReference type="GO" id="GO:0004252">
    <property type="term" value="F:serine-type endopeptidase activity"/>
    <property type="evidence" value="ECO:0007669"/>
    <property type="project" value="InterPro"/>
</dbReference>
<dbReference type="EMBL" id="MLYV02000207">
    <property type="protein sequence ID" value="PSS31986.1"/>
    <property type="molecule type" value="Genomic_DNA"/>
</dbReference>
<name>A0A2R6RPN7_9APHY</name>
<dbReference type="SUPFAM" id="SSF50993">
    <property type="entry name" value="Peptidase/esterase 'gauge' domain"/>
    <property type="match status" value="1"/>
</dbReference>
<dbReference type="Pfam" id="PF02897">
    <property type="entry name" value="Peptidase_S9_N"/>
    <property type="match status" value="1"/>
</dbReference>
<dbReference type="AlphaFoldDB" id="A0A2R6RPN7"/>
<accession>A0A2R6RPN7</accession>
<dbReference type="Proteomes" id="UP000186601">
    <property type="component" value="Unassembled WGS sequence"/>
</dbReference>
<gene>
    <name evidence="2" type="ORF">PHLCEN_2v2228</name>
</gene>
<comment type="caution">
    <text evidence="2">The sequence shown here is derived from an EMBL/GenBank/DDBJ whole genome shotgun (WGS) entry which is preliminary data.</text>
</comment>
<feature type="domain" description="Peptidase S9A N-terminal" evidence="1">
    <location>
        <begin position="14"/>
        <end position="87"/>
    </location>
</feature>
<evidence type="ECO:0000313" key="2">
    <source>
        <dbReference type="EMBL" id="PSS31986.1"/>
    </source>
</evidence>
<keyword evidence="3" id="KW-1185">Reference proteome</keyword>
<dbReference type="STRING" id="98765.A0A2R6RPN7"/>